<feature type="region of interest" description="Disordered" evidence="1">
    <location>
        <begin position="597"/>
        <end position="616"/>
    </location>
</feature>
<feature type="region of interest" description="Disordered" evidence="1">
    <location>
        <begin position="212"/>
        <end position="536"/>
    </location>
</feature>
<feature type="compositionally biased region" description="Low complexity" evidence="1">
    <location>
        <begin position="464"/>
        <end position="484"/>
    </location>
</feature>
<feature type="compositionally biased region" description="Polar residues" evidence="1">
    <location>
        <begin position="253"/>
        <end position="264"/>
    </location>
</feature>
<feature type="compositionally biased region" description="Low complexity" evidence="1">
    <location>
        <begin position="497"/>
        <end position="512"/>
    </location>
</feature>
<dbReference type="AlphaFoldDB" id="M7SPS8"/>
<evidence type="ECO:0000256" key="1">
    <source>
        <dbReference type="SAM" id="MobiDB-lite"/>
    </source>
</evidence>
<dbReference type="KEGG" id="ela:UCREL1_6829"/>
<evidence type="ECO:0000313" key="3">
    <source>
        <dbReference type="Proteomes" id="UP000012174"/>
    </source>
</evidence>
<gene>
    <name evidence="2" type="ORF">UCREL1_6829</name>
</gene>
<organism evidence="2 3">
    <name type="scientific">Eutypa lata (strain UCR-EL1)</name>
    <name type="common">Grapevine dieback disease fungus</name>
    <name type="synonym">Eutypa armeniacae</name>
    <dbReference type="NCBI Taxonomy" id="1287681"/>
    <lineage>
        <taxon>Eukaryota</taxon>
        <taxon>Fungi</taxon>
        <taxon>Dikarya</taxon>
        <taxon>Ascomycota</taxon>
        <taxon>Pezizomycotina</taxon>
        <taxon>Sordariomycetes</taxon>
        <taxon>Xylariomycetidae</taxon>
        <taxon>Xylariales</taxon>
        <taxon>Diatrypaceae</taxon>
        <taxon>Eutypa</taxon>
    </lineage>
</organism>
<feature type="compositionally biased region" description="Low complexity" evidence="1">
    <location>
        <begin position="221"/>
        <end position="237"/>
    </location>
</feature>
<feature type="compositionally biased region" description="Polar residues" evidence="1">
    <location>
        <begin position="39"/>
        <end position="62"/>
    </location>
</feature>
<feature type="compositionally biased region" description="Low complexity" evidence="1">
    <location>
        <begin position="396"/>
        <end position="419"/>
    </location>
</feature>
<dbReference type="STRING" id="1287681.M7SPS8"/>
<feature type="compositionally biased region" description="Basic and acidic residues" evidence="1">
    <location>
        <begin position="607"/>
        <end position="616"/>
    </location>
</feature>
<dbReference type="eggNOG" id="ENOG502SQZN">
    <property type="taxonomic scope" value="Eukaryota"/>
</dbReference>
<accession>M7SPS8</accession>
<dbReference type="HOGENOM" id="CLU_026242_1_0_1"/>
<reference evidence="3" key="1">
    <citation type="journal article" date="2013" name="Genome Announc.">
        <title>Draft genome sequence of the grapevine dieback fungus Eutypa lata UCR-EL1.</title>
        <authorList>
            <person name="Blanco-Ulate B."/>
            <person name="Rolshausen P.E."/>
            <person name="Cantu D."/>
        </authorList>
    </citation>
    <scope>NUCLEOTIDE SEQUENCE [LARGE SCALE GENOMIC DNA]</scope>
    <source>
        <strain evidence="3">UCR-EL1</strain>
    </source>
</reference>
<dbReference type="EMBL" id="KB706696">
    <property type="protein sequence ID" value="EMR66227.1"/>
    <property type="molecule type" value="Genomic_DNA"/>
</dbReference>
<feature type="compositionally biased region" description="Low complexity" evidence="1">
    <location>
        <begin position="378"/>
        <end position="389"/>
    </location>
</feature>
<feature type="region of interest" description="Disordered" evidence="1">
    <location>
        <begin position="29"/>
        <end position="106"/>
    </location>
</feature>
<dbReference type="OrthoDB" id="5138418at2759"/>
<dbReference type="OMA" id="GAFKGFY"/>
<name>M7SPS8_EUTLA</name>
<dbReference type="Proteomes" id="UP000012174">
    <property type="component" value="Unassembled WGS sequence"/>
</dbReference>
<evidence type="ECO:0000313" key="2">
    <source>
        <dbReference type="EMBL" id="EMR66227.1"/>
    </source>
</evidence>
<sequence>MSFGPQVVMPGAFHFEASNDNVAPSGVHPGIFRQPVSPSPSTSVYLGRSTGSLYSDPSTPAQNVKRKRQAARESTPLTDWTIADGPGSNPYNMAEGRKPDLGGRKISGGKRRYVLAGQINTPSSGGATKELGDNMEDSVYSDIDYRRALGSKRSYAELDSHLHKHTTDSISGRQQPGWSTFAIQTIGGVVGKVWEFCRTGAFRGFYAGGGKGYEMEPPSPSEQHPQQHQQQSISRPSGGQVWCNEHDIPTLPSYDSPSFPQSDYSPYYYERETPQESLTPPQPSAKRRQINDGASTRDEIRRNWVVVNEPASAADEKKQQQRRQSSFVSRVPTGSYNPQYQQQPYQRPSVFPRRSNLGSRPIINRLDPPRFNNRRASSRASVAGSASSATPRDYEPASYASPRSSASAAPVAAAAATPPTLSYHHDHHRDHDDHHHHRSPSRIPVPMSHGGGSRPQTPSSAGHRSAYSPASRIASPSPSSPYARTKGGSSSHRRAQSTASVASTASASVATVPSNTHNNRTPGGGVGPIRGKRDSTAAAAAKTLDLKENSPRLDREAKKLAAQRRQAEREADLRINDFNARLREMIRQGKEALGTSVEVDLMDGNGDGERDPWEDD</sequence>
<keyword evidence="3" id="KW-1185">Reference proteome</keyword>
<protein>
    <submittedName>
        <fullName evidence="2">Uncharacterized protein</fullName>
    </submittedName>
</protein>
<proteinExistence type="predicted"/>